<dbReference type="EMBL" id="BTGU01000085">
    <property type="protein sequence ID" value="GMN59221.1"/>
    <property type="molecule type" value="Genomic_DNA"/>
</dbReference>
<dbReference type="EC" id="5.6.2.2" evidence="3"/>
<feature type="active site" description="O-(5'-phospho-DNA)-tyrosine intermediate" evidence="10">
    <location>
        <position position="224"/>
    </location>
</feature>
<feature type="coiled-coil region" evidence="11">
    <location>
        <begin position="547"/>
        <end position="588"/>
    </location>
</feature>
<evidence type="ECO:0000256" key="7">
    <source>
        <dbReference type="ARBA" id="ARBA00023125"/>
    </source>
</evidence>
<dbReference type="FunFam" id="1.10.268.10:FF:000001">
    <property type="entry name" value="DNA gyrase subunit A"/>
    <property type="match status" value="1"/>
</dbReference>
<dbReference type="GO" id="GO:0005524">
    <property type="term" value="F:ATP binding"/>
    <property type="evidence" value="ECO:0007669"/>
    <property type="project" value="UniProtKB-KW"/>
</dbReference>
<feature type="region of interest" description="Disordered" evidence="12">
    <location>
        <begin position="1035"/>
        <end position="1057"/>
    </location>
</feature>
<evidence type="ECO:0000256" key="2">
    <source>
        <dbReference type="ARBA" id="ARBA00008263"/>
    </source>
</evidence>
<keyword evidence="15" id="KW-1185">Reference proteome</keyword>
<dbReference type="SMART" id="SM00434">
    <property type="entry name" value="TOP4c"/>
    <property type="match status" value="1"/>
</dbReference>
<dbReference type="Pfam" id="PF03989">
    <property type="entry name" value="DNA_gyraseA_C"/>
    <property type="match status" value="6"/>
</dbReference>
<dbReference type="SUPFAM" id="SSF101904">
    <property type="entry name" value="GyrA/ParC C-terminal domain-like"/>
    <property type="match status" value="1"/>
</dbReference>
<dbReference type="GO" id="GO:0005737">
    <property type="term" value="C:cytoplasm"/>
    <property type="evidence" value="ECO:0007669"/>
    <property type="project" value="TreeGrafter"/>
</dbReference>
<dbReference type="GO" id="GO:0003918">
    <property type="term" value="F:DNA topoisomerase type II (double strand cut, ATP-hydrolyzing) activity"/>
    <property type="evidence" value="ECO:0007669"/>
    <property type="project" value="UniProtKB-EC"/>
</dbReference>
<protein>
    <recommendedName>
        <fullName evidence="9">DNA gyrase subunit A, chloroplastic/mitochondrial</fullName>
        <ecNumber evidence="3">5.6.2.2</ecNumber>
    </recommendedName>
</protein>
<evidence type="ECO:0000256" key="12">
    <source>
        <dbReference type="SAM" id="MobiDB-lite"/>
    </source>
</evidence>
<keyword evidence="4" id="KW-0547">Nucleotide-binding</keyword>
<name>A0AA88DPS8_FICCA</name>
<dbReference type="Gene3D" id="1.10.268.10">
    <property type="entry name" value="Topoisomerase, domain 3"/>
    <property type="match status" value="1"/>
</dbReference>
<feature type="domain" description="Topo IIA-type catalytic" evidence="13">
    <location>
        <begin position="136"/>
        <end position="610"/>
    </location>
</feature>
<evidence type="ECO:0000313" key="14">
    <source>
        <dbReference type="EMBL" id="GMN59221.1"/>
    </source>
</evidence>
<dbReference type="Proteomes" id="UP001187192">
    <property type="component" value="Unassembled WGS sequence"/>
</dbReference>
<sequence>MNPLSLQTPLPPPSPSSPLLLPAMAFSSGLRFSSVLRCRLSSSPLSSAYALRLGRFLPEPRFLSAATPRSRSRTLRPVRARQRDEPSNDDGGDGNGSLLVKDRAGGNGRIVPAELHKEATEAYMAYAMSVLLGRALPDVRDGLKPVHRRILYAMHELGLASKKPFKKCARVVGEVLGKFHPHGDSAVYDSLVRMAQDFSLRCPLIQGHGNFGSIDSDPPAAMRYTECRLDPLTEATLLADLELDTVDFVPNFDNSQKEPSLLPARLPTLLLNGSSGIAVGMATNIPPHNLGELVDVLCVLIQNPEATLQELLEYMPGPDFPTGGLIMGNIGGLLHKDSELGGISIVQIPYQTNKSALVEKIAELVENKMVVISSPLIEVVPLALLTLYNDASIISIDGISDIRDESDRSGMRIVIELKRGSDPSIVLNNLFRLTSLQSSFSCNMVGILNGQPKRMGLKELLKAFLDFRCSVVERRARFKLSHAQERRHIVEGIVVGLDNLDGVIRIIRESPSNAVASTGLQNEFNLSEKQAEAILDINLRRLTLLERKKFIDESESLKGQISKLEELLSSKRNILEVIEKEAIELKNKFSNPRRSMIEDTDGGQLEDIDVIPNEEMLLAFSEKGYVKRMKPDTFNLQNRGTIGKSVGKLRVNDAMSDFIVCRAHDHVLYFSDKGTVYSARAYKIPECTRTAAGTPLVQILSLSDGERITSIIPVSEFSGDQFLLMLTANGYIKKVSLSSFSSIRSTGIIAIQLVPGDELKWVRCCSNDDVVAMASQNGMVILTFCDNIRTQGRNTRGAVAMRLKSGDKMASVDIIPASMRKDLERVSGGPLSKGINGPWLLFISESGYGKRVPLSSFRSSPLNRVGLIGYKFAAEDRLAAVFVVGFSLAEDGESDEQVVLVSQSGTVNRIKVRDVSIQSRYASVRHCDMVTQIGESLHLLLDTIQGTEGVRRLRKLWLMPDGEGAVLYGGSEGSYSDEAGPFWEDSVSFINLSNRISTRGRRWRCSFPLVSVLAIVRIYVLCCGSLLHSFVVARRSPSPSMSPLSPSTSTSRCHPEVSPLRMPVIPASFPNLTSPSQCK</sequence>
<dbReference type="Gene3D" id="3.30.1360.40">
    <property type="match status" value="1"/>
</dbReference>
<dbReference type="PANTHER" id="PTHR43493">
    <property type="entry name" value="DNA GYRASE/TOPOISOMERASE SUBUNIT A"/>
    <property type="match status" value="1"/>
</dbReference>
<comment type="caution">
    <text evidence="14">The sequence shown here is derived from an EMBL/GenBank/DDBJ whole genome shotgun (WGS) entry which is preliminary data.</text>
</comment>
<feature type="compositionally biased region" description="Low complexity" evidence="12">
    <location>
        <begin position="1036"/>
        <end position="1051"/>
    </location>
</feature>
<evidence type="ECO:0000256" key="10">
    <source>
        <dbReference type="PROSITE-ProRule" id="PRU01384"/>
    </source>
</evidence>
<dbReference type="GO" id="GO:0009330">
    <property type="term" value="C:DNA topoisomerase type II (double strand cut, ATP-hydrolyzing) complex"/>
    <property type="evidence" value="ECO:0007669"/>
    <property type="project" value="TreeGrafter"/>
</dbReference>
<evidence type="ECO:0000256" key="6">
    <source>
        <dbReference type="ARBA" id="ARBA00023029"/>
    </source>
</evidence>
<dbReference type="AlphaFoldDB" id="A0AA88DPS8"/>
<accession>A0AA88DPS8</accession>
<evidence type="ECO:0000256" key="5">
    <source>
        <dbReference type="ARBA" id="ARBA00022840"/>
    </source>
</evidence>
<keyword evidence="7 10" id="KW-0238">DNA-binding</keyword>
<comment type="similarity">
    <text evidence="2">Belongs to the type II topoisomerase GyrA/ParC subunit family.</text>
</comment>
<evidence type="ECO:0000256" key="9">
    <source>
        <dbReference type="ARBA" id="ARBA00074255"/>
    </source>
</evidence>
<dbReference type="InterPro" id="IPR013760">
    <property type="entry name" value="Topo_IIA-like_dom_sf"/>
</dbReference>
<organism evidence="14 15">
    <name type="scientific">Ficus carica</name>
    <name type="common">Common fig</name>
    <dbReference type="NCBI Taxonomy" id="3494"/>
    <lineage>
        <taxon>Eukaryota</taxon>
        <taxon>Viridiplantae</taxon>
        <taxon>Streptophyta</taxon>
        <taxon>Embryophyta</taxon>
        <taxon>Tracheophyta</taxon>
        <taxon>Spermatophyta</taxon>
        <taxon>Magnoliopsida</taxon>
        <taxon>eudicotyledons</taxon>
        <taxon>Gunneridae</taxon>
        <taxon>Pentapetalae</taxon>
        <taxon>rosids</taxon>
        <taxon>fabids</taxon>
        <taxon>Rosales</taxon>
        <taxon>Moraceae</taxon>
        <taxon>Ficeae</taxon>
        <taxon>Ficus</taxon>
    </lineage>
</organism>
<keyword evidence="5" id="KW-0067">ATP-binding</keyword>
<evidence type="ECO:0000259" key="13">
    <source>
        <dbReference type="PROSITE" id="PS52040"/>
    </source>
</evidence>
<gene>
    <name evidence="14" type="ORF">TIFTF001_028316</name>
</gene>
<dbReference type="InterPro" id="IPR013757">
    <property type="entry name" value="Topo_IIA_A_a_sf"/>
</dbReference>
<evidence type="ECO:0000256" key="3">
    <source>
        <dbReference type="ARBA" id="ARBA00012895"/>
    </source>
</evidence>
<dbReference type="InterPro" id="IPR013758">
    <property type="entry name" value="Topo_IIA_A/C_ab"/>
</dbReference>
<feature type="compositionally biased region" description="Basic residues" evidence="12">
    <location>
        <begin position="70"/>
        <end position="80"/>
    </location>
</feature>
<dbReference type="GO" id="GO:0006265">
    <property type="term" value="P:DNA topological change"/>
    <property type="evidence" value="ECO:0007669"/>
    <property type="project" value="UniProtKB-UniRule"/>
</dbReference>
<evidence type="ECO:0000256" key="11">
    <source>
        <dbReference type="SAM" id="Coils"/>
    </source>
</evidence>
<dbReference type="CDD" id="cd00187">
    <property type="entry name" value="TOP4c"/>
    <property type="match status" value="1"/>
</dbReference>
<reference evidence="14" key="1">
    <citation type="submission" date="2023-07" db="EMBL/GenBank/DDBJ databases">
        <title>draft genome sequence of fig (Ficus carica).</title>
        <authorList>
            <person name="Takahashi T."/>
            <person name="Nishimura K."/>
        </authorList>
    </citation>
    <scope>NUCLEOTIDE SEQUENCE</scope>
</reference>
<evidence type="ECO:0000256" key="8">
    <source>
        <dbReference type="ARBA" id="ARBA00023235"/>
    </source>
</evidence>
<evidence type="ECO:0000256" key="1">
    <source>
        <dbReference type="ARBA" id="ARBA00000185"/>
    </source>
</evidence>
<dbReference type="InterPro" id="IPR035516">
    <property type="entry name" value="Gyrase/topoIV_suA_C"/>
</dbReference>
<evidence type="ECO:0000313" key="15">
    <source>
        <dbReference type="Proteomes" id="UP001187192"/>
    </source>
</evidence>
<keyword evidence="8 10" id="KW-0413">Isomerase</keyword>
<dbReference type="SUPFAM" id="SSF56719">
    <property type="entry name" value="Type II DNA topoisomerase"/>
    <property type="match status" value="1"/>
</dbReference>
<dbReference type="FunFam" id="2.120.10.90:FF:000007">
    <property type="entry name" value="DNA gyrase subunit A"/>
    <property type="match status" value="1"/>
</dbReference>
<keyword evidence="11" id="KW-0175">Coiled coil</keyword>
<dbReference type="Gene3D" id="2.120.10.90">
    <property type="entry name" value="DNA gyrase/topoisomerase IV, subunit A, C-terminal"/>
    <property type="match status" value="1"/>
</dbReference>
<evidence type="ECO:0000256" key="4">
    <source>
        <dbReference type="ARBA" id="ARBA00022741"/>
    </source>
</evidence>
<dbReference type="FunFam" id="3.90.199.10:FF:000001">
    <property type="entry name" value="DNA gyrase subunit A"/>
    <property type="match status" value="1"/>
</dbReference>
<dbReference type="PANTHER" id="PTHR43493:SF5">
    <property type="entry name" value="DNA GYRASE SUBUNIT A, CHLOROPLASTIC_MITOCHONDRIAL"/>
    <property type="match status" value="1"/>
</dbReference>
<dbReference type="InterPro" id="IPR006691">
    <property type="entry name" value="GyrA/parC_rep"/>
</dbReference>
<dbReference type="PROSITE" id="PS52040">
    <property type="entry name" value="TOPO_IIA"/>
    <property type="match status" value="1"/>
</dbReference>
<dbReference type="Gene3D" id="3.90.199.10">
    <property type="entry name" value="Topoisomerase II, domain 5"/>
    <property type="match status" value="1"/>
</dbReference>
<dbReference type="GO" id="GO:0003677">
    <property type="term" value="F:DNA binding"/>
    <property type="evidence" value="ECO:0007669"/>
    <property type="project" value="UniProtKB-UniRule"/>
</dbReference>
<dbReference type="InterPro" id="IPR050220">
    <property type="entry name" value="Type_II_DNA_Topoisomerases"/>
</dbReference>
<dbReference type="InterPro" id="IPR002205">
    <property type="entry name" value="Topo_IIA_dom_A"/>
</dbReference>
<feature type="region of interest" description="Disordered" evidence="12">
    <location>
        <begin position="66"/>
        <end position="103"/>
    </location>
</feature>
<dbReference type="Pfam" id="PF00521">
    <property type="entry name" value="DNA_topoisoIV"/>
    <property type="match status" value="1"/>
</dbReference>
<proteinExistence type="inferred from homology"/>
<keyword evidence="6 10" id="KW-0799">Topoisomerase</keyword>
<comment type="catalytic activity">
    <reaction evidence="1 10">
        <text>ATP-dependent breakage, passage and rejoining of double-stranded DNA.</text>
        <dbReference type="EC" id="5.6.2.2"/>
    </reaction>
</comment>